<gene>
    <name evidence="2" type="ORF">EWM62_16495</name>
</gene>
<reference evidence="2 3" key="1">
    <citation type="submission" date="2019-02" db="EMBL/GenBank/DDBJ databases">
        <title>Bacterial novel species Mucilaginibacter sp. 17JY9-4 isolated from soil.</title>
        <authorList>
            <person name="Jung H.-Y."/>
        </authorList>
    </citation>
    <scope>NUCLEOTIDE SEQUENCE [LARGE SCALE GENOMIC DNA]</scope>
    <source>
        <strain evidence="2 3">17JY9-4</strain>
    </source>
</reference>
<organism evidence="2 3">
    <name type="scientific">Mucilaginibacter terrigena</name>
    <dbReference type="NCBI Taxonomy" id="2492395"/>
    <lineage>
        <taxon>Bacteria</taxon>
        <taxon>Pseudomonadati</taxon>
        <taxon>Bacteroidota</taxon>
        <taxon>Sphingobacteriia</taxon>
        <taxon>Sphingobacteriales</taxon>
        <taxon>Sphingobacteriaceae</taxon>
        <taxon>Mucilaginibacter</taxon>
    </lineage>
</organism>
<keyword evidence="3" id="KW-1185">Reference proteome</keyword>
<proteinExistence type="predicted"/>
<evidence type="ECO:0000313" key="3">
    <source>
        <dbReference type="Proteomes" id="UP000293331"/>
    </source>
</evidence>
<dbReference type="RefSeq" id="WP_129877778.1">
    <property type="nucleotide sequence ID" value="NZ_SEWG01000007.1"/>
</dbReference>
<dbReference type="EMBL" id="SEWG01000007">
    <property type="protein sequence ID" value="RYU87309.1"/>
    <property type="molecule type" value="Genomic_DNA"/>
</dbReference>
<comment type="caution">
    <text evidence="2">The sequence shown here is derived from an EMBL/GenBank/DDBJ whole genome shotgun (WGS) entry which is preliminary data.</text>
</comment>
<evidence type="ECO:0008006" key="4">
    <source>
        <dbReference type="Google" id="ProtNLM"/>
    </source>
</evidence>
<name>A0A4Q5LLV7_9SPHI</name>
<dbReference type="AlphaFoldDB" id="A0A4Q5LLV7"/>
<protein>
    <recommendedName>
        <fullName evidence="4">ArsR family transcriptional regulator</fullName>
    </recommendedName>
</protein>
<evidence type="ECO:0000256" key="1">
    <source>
        <dbReference type="SAM" id="MobiDB-lite"/>
    </source>
</evidence>
<dbReference type="OrthoDB" id="798509at2"/>
<sequence length="82" mass="9033">MKHEDVVAALKIIAEKGMAINISKTDLQDLQKYNLIDVANGEESKRSPACTLTKKGRVMLKANLPKPDPADEAKPEDEEITD</sequence>
<evidence type="ECO:0000313" key="2">
    <source>
        <dbReference type="EMBL" id="RYU87309.1"/>
    </source>
</evidence>
<accession>A0A4Q5LLV7</accession>
<dbReference type="Proteomes" id="UP000293331">
    <property type="component" value="Unassembled WGS sequence"/>
</dbReference>
<feature type="region of interest" description="Disordered" evidence="1">
    <location>
        <begin position="62"/>
        <end position="82"/>
    </location>
</feature>